<name>A0A7M5V4M9_9CNID</name>
<dbReference type="AlphaFoldDB" id="A0A7M5V4M9"/>
<dbReference type="Pfam" id="PF00307">
    <property type="entry name" value="CH"/>
    <property type="match status" value="1"/>
</dbReference>
<dbReference type="InterPro" id="IPR003096">
    <property type="entry name" value="SM22_calponin"/>
</dbReference>
<proteinExistence type="inferred from homology"/>
<dbReference type="InterPro" id="IPR036872">
    <property type="entry name" value="CH_dom_sf"/>
</dbReference>
<feature type="compositionally biased region" description="Basic and acidic residues" evidence="3">
    <location>
        <begin position="146"/>
        <end position="160"/>
    </location>
</feature>
<evidence type="ECO:0000256" key="1">
    <source>
        <dbReference type="ARBA" id="ARBA00009631"/>
    </source>
</evidence>
<evidence type="ECO:0000313" key="6">
    <source>
        <dbReference type="Proteomes" id="UP000594262"/>
    </source>
</evidence>
<dbReference type="Proteomes" id="UP000594262">
    <property type="component" value="Unplaced"/>
</dbReference>
<dbReference type="SUPFAM" id="SSF47576">
    <property type="entry name" value="Calponin-homology domain, CH-domain"/>
    <property type="match status" value="1"/>
</dbReference>
<dbReference type="PRINTS" id="PR00888">
    <property type="entry name" value="SM22CALPONIN"/>
</dbReference>
<dbReference type="InterPro" id="IPR000557">
    <property type="entry name" value="Calponin_repeat"/>
</dbReference>
<comment type="similarity">
    <text evidence="1 2">Belongs to the calponin family.</text>
</comment>
<evidence type="ECO:0000313" key="5">
    <source>
        <dbReference type="EnsemblMetazoa" id="CLYHEMP011246.1"/>
    </source>
</evidence>
<dbReference type="EnsemblMetazoa" id="CLYHEMT011246.1">
    <property type="protein sequence ID" value="CLYHEMP011246.1"/>
    <property type="gene ID" value="CLYHEMG011246"/>
</dbReference>
<evidence type="ECO:0000259" key="4">
    <source>
        <dbReference type="PROSITE" id="PS50021"/>
    </source>
</evidence>
<dbReference type="SMART" id="SM00033">
    <property type="entry name" value="CH"/>
    <property type="match status" value="1"/>
</dbReference>
<protein>
    <recommendedName>
        <fullName evidence="2">Transgelin</fullName>
    </recommendedName>
</protein>
<accession>A0A7M5V4M9</accession>
<dbReference type="GO" id="GO:0051015">
    <property type="term" value="F:actin filament binding"/>
    <property type="evidence" value="ECO:0007669"/>
    <property type="project" value="TreeGrafter"/>
</dbReference>
<feature type="domain" description="Calponin-homology (CH)" evidence="4">
    <location>
        <begin position="24"/>
        <end position="134"/>
    </location>
</feature>
<dbReference type="PROSITE" id="PS01052">
    <property type="entry name" value="CALPONIN_1"/>
    <property type="match status" value="1"/>
</dbReference>
<reference evidence="5" key="1">
    <citation type="submission" date="2021-01" db="UniProtKB">
        <authorList>
            <consortium name="EnsemblMetazoa"/>
        </authorList>
    </citation>
    <scope>IDENTIFICATION</scope>
</reference>
<dbReference type="PROSITE" id="PS51122">
    <property type="entry name" value="CALPONIN_2"/>
    <property type="match status" value="1"/>
</dbReference>
<feature type="region of interest" description="Disordered" evidence="3">
    <location>
        <begin position="135"/>
        <end position="160"/>
    </location>
</feature>
<dbReference type="GO" id="GO:0015629">
    <property type="term" value="C:actin cytoskeleton"/>
    <property type="evidence" value="ECO:0007669"/>
    <property type="project" value="TreeGrafter"/>
</dbReference>
<dbReference type="InterPro" id="IPR050606">
    <property type="entry name" value="Calponin-like"/>
</dbReference>
<dbReference type="RefSeq" id="XP_066916567.1">
    <property type="nucleotide sequence ID" value="XM_067060466.1"/>
</dbReference>
<dbReference type="GeneID" id="136803747"/>
<evidence type="ECO:0000256" key="3">
    <source>
        <dbReference type="SAM" id="MobiDB-lite"/>
    </source>
</evidence>
<dbReference type="Gene3D" id="1.10.418.10">
    <property type="entry name" value="Calponin-like domain"/>
    <property type="match status" value="1"/>
</dbReference>
<sequence>MAERQQGYGFTAEVSEKIAGKYDSNQEREAIAWIRSLVPDSGLDQSEYGAEALAEKLNDGTILCKLANALESRAVPKMNTSKMAFKKMENINFFLEFSYRFGCNKTDMFQTVDLYEATNMAQVVNGLHALGRKANAKGKSGIGPKESNKNERNFSEEQIRQGRDAQIGLQAGTNKFANQSGQNFGKTRAIID</sequence>
<dbReference type="PANTHER" id="PTHR47385:SF14">
    <property type="entry name" value="TRANSGELIN"/>
    <property type="match status" value="1"/>
</dbReference>
<dbReference type="InterPro" id="IPR001715">
    <property type="entry name" value="CH_dom"/>
</dbReference>
<dbReference type="Pfam" id="PF00402">
    <property type="entry name" value="Calponin"/>
    <property type="match status" value="1"/>
</dbReference>
<dbReference type="GO" id="GO:0007015">
    <property type="term" value="P:actin filament organization"/>
    <property type="evidence" value="ECO:0007669"/>
    <property type="project" value="TreeGrafter"/>
</dbReference>
<dbReference type="PROSITE" id="PS50021">
    <property type="entry name" value="CH"/>
    <property type="match status" value="1"/>
</dbReference>
<dbReference type="OrthoDB" id="21595at2759"/>
<evidence type="ECO:0000256" key="2">
    <source>
        <dbReference type="RuleBase" id="RU361224"/>
    </source>
</evidence>
<dbReference type="PANTHER" id="PTHR47385">
    <property type="entry name" value="CALPONIN"/>
    <property type="match status" value="1"/>
</dbReference>
<organism evidence="5 6">
    <name type="scientific">Clytia hemisphaerica</name>
    <dbReference type="NCBI Taxonomy" id="252671"/>
    <lineage>
        <taxon>Eukaryota</taxon>
        <taxon>Metazoa</taxon>
        <taxon>Cnidaria</taxon>
        <taxon>Hydrozoa</taxon>
        <taxon>Hydroidolina</taxon>
        <taxon>Leptothecata</taxon>
        <taxon>Obeliida</taxon>
        <taxon>Clytiidae</taxon>
        <taxon>Clytia</taxon>
    </lineage>
</organism>
<keyword evidence="6" id="KW-1185">Reference proteome</keyword>